<dbReference type="AlphaFoldDB" id="A0A0C9XQ53"/>
<reference evidence="3" key="2">
    <citation type="submission" date="2015-01" db="EMBL/GenBank/DDBJ databases">
        <title>Evolutionary Origins and Diversification of the Mycorrhizal Mutualists.</title>
        <authorList>
            <consortium name="DOE Joint Genome Institute"/>
            <consortium name="Mycorrhizal Genomics Consortium"/>
            <person name="Kohler A."/>
            <person name="Kuo A."/>
            <person name="Nagy L.G."/>
            <person name="Floudas D."/>
            <person name="Copeland A."/>
            <person name="Barry K.W."/>
            <person name="Cichocki N."/>
            <person name="Veneault-Fourrey C."/>
            <person name="LaButti K."/>
            <person name="Lindquist E.A."/>
            <person name="Lipzen A."/>
            <person name="Lundell T."/>
            <person name="Morin E."/>
            <person name="Murat C."/>
            <person name="Riley R."/>
            <person name="Ohm R."/>
            <person name="Sun H."/>
            <person name="Tunlid A."/>
            <person name="Henrissat B."/>
            <person name="Grigoriev I.V."/>
            <person name="Hibbett D.S."/>
            <person name="Martin F."/>
        </authorList>
    </citation>
    <scope>NUCLEOTIDE SEQUENCE [LARGE SCALE GENOMIC DNA]</scope>
    <source>
        <strain evidence="3">LaAM-08-1</strain>
    </source>
</reference>
<gene>
    <name evidence="2" type="ORF">K443DRAFT_123101</name>
</gene>
<evidence type="ECO:0000313" key="3">
    <source>
        <dbReference type="Proteomes" id="UP000054477"/>
    </source>
</evidence>
<proteinExistence type="predicted"/>
<evidence type="ECO:0000313" key="2">
    <source>
        <dbReference type="EMBL" id="KIJ99776.1"/>
    </source>
</evidence>
<feature type="region of interest" description="Disordered" evidence="1">
    <location>
        <begin position="81"/>
        <end position="132"/>
    </location>
</feature>
<keyword evidence="3" id="KW-1185">Reference proteome</keyword>
<dbReference type="HOGENOM" id="CLU_1408975_0_0_1"/>
<feature type="compositionally biased region" description="Basic and acidic residues" evidence="1">
    <location>
        <begin position="81"/>
        <end position="97"/>
    </location>
</feature>
<protein>
    <submittedName>
        <fullName evidence="2">Uncharacterized protein</fullName>
    </submittedName>
</protein>
<feature type="region of interest" description="Disordered" evidence="1">
    <location>
        <begin position="36"/>
        <end position="69"/>
    </location>
</feature>
<dbReference type="Proteomes" id="UP000054477">
    <property type="component" value="Unassembled WGS sequence"/>
</dbReference>
<reference evidence="2 3" key="1">
    <citation type="submission" date="2014-04" db="EMBL/GenBank/DDBJ databases">
        <authorList>
            <consortium name="DOE Joint Genome Institute"/>
            <person name="Kuo A."/>
            <person name="Kohler A."/>
            <person name="Nagy L.G."/>
            <person name="Floudas D."/>
            <person name="Copeland A."/>
            <person name="Barry K.W."/>
            <person name="Cichocki N."/>
            <person name="Veneault-Fourrey C."/>
            <person name="LaButti K."/>
            <person name="Lindquist E.A."/>
            <person name="Lipzen A."/>
            <person name="Lundell T."/>
            <person name="Morin E."/>
            <person name="Murat C."/>
            <person name="Sun H."/>
            <person name="Tunlid A."/>
            <person name="Henrissat B."/>
            <person name="Grigoriev I.V."/>
            <person name="Hibbett D.S."/>
            <person name="Martin F."/>
            <person name="Nordberg H.P."/>
            <person name="Cantor M.N."/>
            <person name="Hua S.X."/>
        </authorList>
    </citation>
    <scope>NUCLEOTIDE SEQUENCE [LARGE SCALE GENOMIC DNA]</scope>
    <source>
        <strain evidence="2 3">LaAM-08-1</strain>
    </source>
</reference>
<evidence type="ECO:0000256" key="1">
    <source>
        <dbReference type="SAM" id="MobiDB-lite"/>
    </source>
</evidence>
<accession>A0A0C9XQ53</accession>
<sequence>MEHMSHASWISGYEARLAMSRGFRITKRCSDNESNRIGARLTGSQSLIRSTDDKESNPAGPEGENDQARIHTLLRRYADSRRNPAEDLVEMSKKEAQQRQGVKLRRPTRSQGLQRSEDDKESSPAGPEGVKEERTGLTFLNVEGGRLELIFEWIFNSKIIDQRRLLHVNPTRSADRLLSGPPQLRLGPKPHIF</sequence>
<dbReference type="EMBL" id="KN838640">
    <property type="protein sequence ID" value="KIJ99776.1"/>
    <property type="molecule type" value="Genomic_DNA"/>
</dbReference>
<organism evidence="2 3">
    <name type="scientific">Laccaria amethystina LaAM-08-1</name>
    <dbReference type="NCBI Taxonomy" id="1095629"/>
    <lineage>
        <taxon>Eukaryota</taxon>
        <taxon>Fungi</taxon>
        <taxon>Dikarya</taxon>
        <taxon>Basidiomycota</taxon>
        <taxon>Agaricomycotina</taxon>
        <taxon>Agaricomycetes</taxon>
        <taxon>Agaricomycetidae</taxon>
        <taxon>Agaricales</taxon>
        <taxon>Agaricineae</taxon>
        <taxon>Hydnangiaceae</taxon>
        <taxon>Laccaria</taxon>
    </lineage>
</organism>
<name>A0A0C9XQ53_9AGAR</name>